<dbReference type="Proteomes" id="UP000199627">
    <property type="component" value="Unassembled WGS sequence"/>
</dbReference>
<feature type="transmembrane region" description="Helical" evidence="1">
    <location>
        <begin position="54"/>
        <end position="76"/>
    </location>
</feature>
<organism evidence="2 3">
    <name type="scientific">Chryseobacterium soldanellicola</name>
    <dbReference type="NCBI Taxonomy" id="311333"/>
    <lineage>
        <taxon>Bacteria</taxon>
        <taxon>Pseudomonadati</taxon>
        <taxon>Bacteroidota</taxon>
        <taxon>Flavobacteriia</taxon>
        <taxon>Flavobacteriales</taxon>
        <taxon>Weeksellaceae</taxon>
        <taxon>Chryseobacterium group</taxon>
        <taxon>Chryseobacterium</taxon>
    </lineage>
</organism>
<keyword evidence="3" id="KW-1185">Reference proteome</keyword>
<name>A0A1H0Y070_9FLAO</name>
<keyword evidence="1" id="KW-0812">Transmembrane</keyword>
<keyword evidence="1" id="KW-1133">Transmembrane helix</keyword>
<dbReference type="RefSeq" id="WP_089753132.1">
    <property type="nucleotide sequence ID" value="NZ_FNKL01000001.1"/>
</dbReference>
<feature type="transmembrane region" description="Helical" evidence="1">
    <location>
        <begin position="115"/>
        <end position="131"/>
    </location>
</feature>
<proteinExistence type="predicted"/>
<dbReference type="AlphaFoldDB" id="A0A1H0Y070"/>
<evidence type="ECO:0000256" key="1">
    <source>
        <dbReference type="SAM" id="Phobius"/>
    </source>
</evidence>
<protein>
    <submittedName>
        <fullName evidence="2">Uncharacterized protein</fullName>
    </submittedName>
</protein>
<keyword evidence="1" id="KW-0472">Membrane</keyword>
<dbReference type="EMBL" id="FNKL01000001">
    <property type="protein sequence ID" value="SDQ08567.1"/>
    <property type="molecule type" value="Genomic_DNA"/>
</dbReference>
<reference evidence="3" key="1">
    <citation type="submission" date="2016-10" db="EMBL/GenBank/DDBJ databases">
        <authorList>
            <person name="Varghese N."/>
            <person name="Submissions S."/>
        </authorList>
    </citation>
    <scope>NUCLEOTIDE SEQUENCE [LARGE SCALE GENOMIC DNA]</scope>
    <source>
        <strain evidence="3">DSM 17072</strain>
    </source>
</reference>
<evidence type="ECO:0000313" key="3">
    <source>
        <dbReference type="Proteomes" id="UP000199627"/>
    </source>
</evidence>
<feature type="transmembrane region" description="Helical" evidence="1">
    <location>
        <begin position="166"/>
        <end position="186"/>
    </location>
</feature>
<accession>A0A1H0Y070</accession>
<sequence length="283" mass="33633">MKKYFKEYTEHLSAIILLFYILGFSYQYCYYQYFDIKIQYYVALTDIIFQSIGNVLKSAVIFCLINVTLDIIYDLFSAKFLTRAKNKNKYDRMTEQKKKRVDRYFKYSVEKVRPFYTFILLFITMVAGIYIFDDKFYFLLILLPNLIYGTYKIIPKENRESDKTFSSVLGVMLFIILLGSYCYWGYSEASDVSNSYSSKVIKTDKIYTGDNKHKFIGETSQYIFVLNKNNDVVTVINKGNLNEMNVEPNRYEIEDIRQKKKQIDAFADKYIHKEVPKEPIKKK</sequence>
<dbReference type="OrthoDB" id="1262046at2"/>
<evidence type="ECO:0000313" key="2">
    <source>
        <dbReference type="EMBL" id="SDQ08567.1"/>
    </source>
</evidence>
<feature type="transmembrane region" description="Helical" evidence="1">
    <location>
        <begin position="12"/>
        <end position="34"/>
    </location>
</feature>
<feature type="transmembrane region" description="Helical" evidence="1">
    <location>
        <begin position="137"/>
        <end position="154"/>
    </location>
</feature>
<gene>
    <name evidence="2" type="ORF">SAMN05421664_0401</name>
</gene>